<reference evidence="1 2" key="1">
    <citation type="journal article" date="2014" name="Genome Announc.">
        <title>Draft Genome Sequence of the Haloacid-Degrading Burkholderia caribensis Strain MBA4.</title>
        <authorList>
            <person name="Pan Y."/>
            <person name="Kong K.F."/>
            <person name="Tsang J.S."/>
        </authorList>
    </citation>
    <scope>NUCLEOTIDE SEQUENCE [LARGE SCALE GENOMIC DNA]</scope>
    <source>
        <strain evidence="1 2">852011</strain>
    </source>
</reference>
<proteinExistence type="predicted"/>
<accession>A0A9Q6S6U6</accession>
<protein>
    <submittedName>
        <fullName evidence="1">Uncharacterized protein</fullName>
    </submittedName>
</protein>
<organism evidence="1 2">
    <name type="scientific">Paraburkholderia caribensis</name>
    <dbReference type="NCBI Taxonomy" id="75105"/>
    <lineage>
        <taxon>Bacteria</taxon>
        <taxon>Pseudomonadati</taxon>
        <taxon>Pseudomonadota</taxon>
        <taxon>Betaproteobacteria</taxon>
        <taxon>Burkholderiales</taxon>
        <taxon>Burkholderiaceae</taxon>
        <taxon>Paraburkholderia</taxon>
    </lineage>
</organism>
<name>A0A9Q6S6U6_9BURK</name>
<gene>
    <name evidence="1" type="ORF">A9O66_24665</name>
</gene>
<evidence type="ECO:0000313" key="2">
    <source>
        <dbReference type="Proteomes" id="UP000509548"/>
    </source>
</evidence>
<dbReference type="AlphaFoldDB" id="A0A9Q6S6U6"/>
<sequence>MLTQRCHNKNEGNVHFSYSLILDDAMDETLEARYAEILATTHPSFLDPAVAKTRGLSTPFLVNGPKDPSARRIMVIGREFGGKHWHINPEGGGVNAYVEKALAKHRASLDKWLEKGGDGGTTFFNFMRALADRFDPGGLIYSNLFCIDAGGGDPSCSEYFPEIKRVSKKLLDVQFDHFQPDVVIFAHGSASAATRREFFPTKGVGSVCVGRRDWEDVGISNMQLWEFELYGKFLCYRIQHPANWRGRAAAEAARARRHLLDVLTQTLPKRPSVAAPVADAGVPVIALSAP</sequence>
<dbReference type="Proteomes" id="UP000509548">
    <property type="component" value="Chromosome 2"/>
</dbReference>
<dbReference type="EMBL" id="CP015959">
    <property type="protein sequence ID" value="QLB65571.1"/>
    <property type="molecule type" value="Genomic_DNA"/>
</dbReference>
<evidence type="ECO:0000313" key="1">
    <source>
        <dbReference type="EMBL" id="QLB65571.1"/>
    </source>
</evidence>